<dbReference type="InterPro" id="IPR005225">
    <property type="entry name" value="Small_GTP-bd"/>
</dbReference>
<comment type="similarity">
    <text evidence="2">Belongs to the small GTPase superfamily. RGK family.</text>
</comment>
<evidence type="ECO:0000256" key="7">
    <source>
        <dbReference type="ARBA" id="ARBA00023136"/>
    </source>
</evidence>
<reference evidence="11" key="1">
    <citation type="submission" date="2025-08" db="UniProtKB">
        <authorList>
            <consortium name="Ensembl"/>
        </authorList>
    </citation>
    <scope>IDENTIFICATION</scope>
</reference>
<proteinExistence type="inferred from homology"/>
<keyword evidence="5" id="KW-0547">Nucleotide-binding</keyword>
<dbReference type="PRINTS" id="PR00449">
    <property type="entry name" value="RASTRNSFRMNG"/>
</dbReference>
<dbReference type="GO" id="GO:0005886">
    <property type="term" value="C:plasma membrane"/>
    <property type="evidence" value="ECO:0007669"/>
    <property type="project" value="UniProtKB-SubCell"/>
</dbReference>
<name>A0A8C6UFW9_9GOBI</name>
<evidence type="ECO:0000256" key="10">
    <source>
        <dbReference type="ARBA" id="ARBA00076974"/>
    </source>
</evidence>
<evidence type="ECO:0000256" key="9">
    <source>
        <dbReference type="ARBA" id="ARBA00070754"/>
    </source>
</evidence>
<dbReference type="SMART" id="SM00173">
    <property type="entry name" value="RAS"/>
    <property type="match status" value="1"/>
</dbReference>
<organism evidence="11 12">
    <name type="scientific">Neogobius melanostomus</name>
    <name type="common">round goby</name>
    <dbReference type="NCBI Taxonomy" id="47308"/>
    <lineage>
        <taxon>Eukaryota</taxon>
        <taxon>Metazoa</taxon>
        <taxon>Chordata</taxon>
        <taxon>Craniata</taxon>
        <taxon>Vertebrata</taxon>
        <taxon>Euteleostomi</taxon>
        <taxon>Actinopterygii</taxon>
        <taxon>Neopterygii</taxon>
        <taxon>Teleostei</taxon>
        <taxon>Neoteleostei</taxon>
        <taxon>Acanthomorphata</taxon>
        <taxon>Gobiaria</taxon>
        <taxon>Gobiiformes</taxon>
        <taxon>Gobioidei</taxon>
        <taxon>Gobiidae</taxon>
        <taxon>Benthophilinae</taxon>
        <taxon>Neogobiini</taxon>
        <taxon>Neogobius</taxon>
    </lineage>
</organism>
<dbReference type="GO" id="GO:0005525">
    <property type="term" value="F:GTP binding"/>
    <property type="evidence" value="ECO:0007669"/>
    <property type="project" value="UniProtKB-KW"/>
</dbReference>
<dbReference type="AlphaFoldDB" id="A0A8C6UFW9"/>
<comment type="function">
    <text evidence="8">Binds GTP saturably and exhibits a low intrinsic rate of GTP hydrolysis.</text>
</comment>
<evidence type="ECO:0000256" key="8">
    <source>
        <dbReference type="ARBA" id="ARBA00053429"/>
    </source>
</evidence>
<dbReference type="GO" id="GO:0003924">
    <property type="term" value="F:GTPase activity"/>
    <property type="evidence" value="ECO:0007669"/>
    <property type="project" value="InterPro"/>
</dbReference>
<accession>A0A8C6UFW9</accession>
<dbReference type="InterPro" id="IPR051641">
    <property type="entry name" value="RGK_GTP-binding_reg"/>
</dbReference>
<dbReference type="PANTHER" id="PTHR45775:SF2">
    <property type="entry name" value="GTP-BINDING PROTEIN REM 1"/>
    <property type="match status" value="1"/>
</dbReference>
<dbReference type="PANTHER" id="PTHR45775">
    <property type="entry name" value="RAD, GEM/KIR FAMILY MEMBER 2, ISOFORM C"/>
    <property type="match status" value="1"/>
</dbReference>
<dbReference type="GO" id="GO:0005246">
    <property type="term" value="F:calcium channel regulator activity"/>
    <property type="evidence" value="ECO:0007669"/>
    <property type="project" value="TreeGrafter"/>
</dbReference>
<dbReference type="Ensembl" id="ENSNMLT00000037125.1">
    <property type="protein sequence ID" value="ENSNMLP00000033334.1"/>
    <property type="gene ID" value="ENSNMLG00000020802.1"/>
</dbReference>
<evidence type="ECO:0000256" key="3">
    <source>
        <dbReference type="ARBA" id="ARBA00022475"/>
    </source>
</evidence>
<evidence type="ECO:0000256" key="2">
    <source>
        <dbReference type="ARBA" id="ARBA00008846"/>
    </source>
</evidence>
<evidence type="ECO:0000256" key="6">
    <source>
        <dbReference type="ARBA" id="ARBA00023134"/>
    </source>
</evidence>
<keyword evidence="4" id="KW-0597">Phosphoprotein</keyword>
<keyword evidence="7" id="KW-0472">Membrane</keyword>
<reference evidence="11" key="2">
    <citation type="submission" date="2025-09" db="UniProtKB">
        <authorList>
            <consortium name="Ensembl"/>
        </authorList>
    </citation>
    <scope>IDENTIFICATION</scope>
</reference>
<dbReference type="FunFam" id="3.40.50.300:FF:001032">
    <property type="entry name" value="GTP-binding protein REM 2"/>
    <property type="match status" value="1"/>
</dbReference>
<evidence type="ECO:0000256" key="1">
    <source>
        <dbReference type="ARBA" id="ARBA00004236"/>
    </source>
</evidence>
<sequence length="290" mass="32162">LCQTVANRLKAAGFPPLCPTAAFSSRWTLSDELCASSLGEDRPRTRKGITHNPPPLSSAVAQDVKDEKYDSNGLRVVLIGDQAVGKSSLASVFAGTSDRDQEESPGQYTFERTLTVDGEESTLTVMDTWDRRHNEACLLAGTAYVIVYSVADRSSFEAAAELRITLRRARQNERLPIIIVGNKSDLVRAREVTTQEGLACAVVFDCKFIETSASLNHNVLELFEGVVRQLRLHRDTDMNALMLAPLTLTPRRKQSLTERARRLLERIVSRGNHRVSLRARSKSCHDLAVL</sequence>
<dbReference type="SUPFAM" id="SSF52540">
    <property type="entry name" value="P-loop containing nucleoside triphosphate hydrolases"/>
    <property type="match status" value="1"/>
</dbReference>
<evidence type="ECO:0000313" key="11">
    <source>
        <dbReference type="Ensembl" id="ENSNMLP00000033334.1"/>
    </source>
</evidence>
<dbReference type="SMART" id="SM00174">
    <property type="entry name" value="RHO"/>
    <property type="match status" value="1"/>
</dbReference>
<dbReference type="InterPro" id="IPR027417">
    <property type="entry name" value="P-loop_NTPase"/>
</dbReference>
<dbReference type="PROSITE" id="PS51421">
    <property type="entry name" value="RAS"/>
    <property type="match status" value="1"/>
</dbReference>
<dbReference type="Proteomes" id="UP000694523">
    <property type="component" value="Unplaced"/>
</dbReference>
<evidence type="ECO:0000313" key="12">
    <source>
        <dbReference type="Proteomes" id="UP000694523"/>
    </source>
</evidence>
<evidence type="ECO:0000256" key="5">
    <source>
        <dbReference type="ARBA" id="ARBA00022741"/>
    </source>
</evidence>
<dbReference type="Gene3D" id="3.40.50.300">
    <property type="entry name" value="P-loop containing nucleotide triphosphate hydrolases"/>
    <property type="match status" value="1"/>
</dbReference>
<dbReference type="InterPro" id="IPR001806">
    <property type="entry name" value="Small_GTPase"/>
</dbReference>
<evidence type="ECO:0000256" key="4">
    <source>
        <dbReference type="ARBA" id="ARBA00022553"/>
    </source>
</evidence>
<dbReference type="PROSITE" id="PS51419">
    <property type="entry name" value="RAB"/>
    <property type="match status" value="1"/>
</dbReference>
<protein>
    <recommendedName>
        <fullName evidence="9">GTP-binding protein REM 2</fullName>
    </recommendedName>
    <alternativeName>
        <fullName evidence="10">Rad and Gem-like GTP-binding protein 2</fullName>
    </alternativeName>
</protein>
<dbReference type="NCBIfam" id="TIGR00231">
    <property type="entry name" value="small_GTP"/>
    <property type="match status" value="1"/>
</dbReference>
<dbReference type="Pfam" id="PF00071">
    <property type="entry name" value="Ras"/>
    <property type="match status" value="1"/>
</dbReference>
<comment type="subcellular location">
    <subcellularLocation>
        <location evidence="1">Cell membrane</location>
    </subcellularLocation>
</comment>
<keyword evidence="6" id="KW-0342">GTP-binding</keyword>
<keyword evidence="3" id="KW-1003">Cell membrane</keyword>
<dbReference type="SMART" id="SM00175">
    <property type="entry name" value="RAB"/>
    <property type="match status" value="1"/>
</dbReference>
<dbReference type="CDD" id="cd04148">
    <property type="entry name" value="RGK"/>
    <property type="match status" value="1"/>
</dbReference>
<keyword evidence="12" id="KW-1185">Reference proteome</keyword>